<comment type="caution">
    <text evidence="2">The sequence shown here is derived from an EMBL/GenBank/DDBJ whole genome shotgun (WGS) entry which is preliminary data.</text>
</comment>
<proteinExistence type="predicted"/>
<feature type="compositionally biased region" description="Low complexity" evidence="1">
    <location>
        <begin position="267"/>
        <end position="294"/>
    </location>
</feature>
<feature type="region of interest" description="Disordered" evidence="1">
    <location>
        <begin position="257"/>
        <end position="295"/>
    </location>
</feature>
<dbReference type="EMBL" id="BAFE01000073">
    <property type="protein sequence ID" value="GAB49120.1"/>
    <property type="molecule type" value="Genomic_DNA"/>
</dbReference>
<evidence type="ECO:0000313" key="3">
    <source>
        <dbReference type="Proteomes" id="UP000004367"/>
    </source>
</evidence>
<name>H5UTR2_9MICO</name>
<dbReference type="STRING" id="1089455.MOPEL_096_01280"/>
<dbReference type="OrthoDB" id="9967673at2"/>
<sequence>MHQAGEGWSRRIGVRRFAAVASVLLPVVLTGCAGGPAPAPVSRPVVSVPPPEIVTVAPTTAAPTHGVDVDAAAIRSAPAACGLPLHHLSSHRGSIGTTETTLQVTDGYAMGMAPVPPVETDVTGDGGLDLIGVLSCTVDDDPRPDTLVLYTGPATPAASVGLDTAQKQKYAVVRDLRVVGGDVRVEWTAFDRADGPVTQYEATVSWRGDRLALVDPRRSSGPRRVTVSTGSFLTADGNVHCVVHDDVAWCDVARSTWTPPPSPPPSASRRPSTSPTPSGTASSAGAPSASPASACEGREYGRTFLIRAGRVTRMCAGEQGPEIAALGAPLASWHRTGWDATVVVDGRRSAALTPGSSMSSAQITCSATSEAVTCTDTRTRASFEVGRGVADVSTD</sequence>
<dbReference type="RefSeq" id="WP_009483018.1">
    <property type="nucleotide sequence ID" value="NZ_BAFE01000073.1"/>
</dbReference>
<dbReference type="Proteomes" id="UP000004367">
    <property type="component" value="Unassembled WGS sequence"/>
</dbReference>
<protein>
    <submittedName>
        <fullName evidence="2">Uncharacterized protein</fullName>
    </submittedName>
</protein>
<reference evidence="2 3" key="1">
    <citation type="submission" date="2012-02" db="EMBL/GenBank/DDBJ databases">
        <title>Whole genome shotgun sequence of Mobilicoccus pelagius NBRC 104925.</title>
        <authorList>
            <person name="Yoshida Y."/>
            <person name="Hosoyama A."/>
            <person name="Tsuchikane K."/>
            <person name="Katsumata H."/>
            <person name="Yamazaki S."/>
            <person name="Fujita N."/>
        </authorList>
    </citation>
    <scope>NUCLEOTIDE SEQUENCE [LARGE SCALE GENOMIC DNA]</scope>
    <source>
        <strain evidence="2 3">NBRC 104925</strain>
    </source>
</reference>
<evidence type="ECO:0000313" key="2">
    <source>
        <dbReference type="EMBL" id="GAB49120.1"/>
    </source>
</evidence>
<gene>
    <name evidence="2" type="ORF">MOPEL_096_01280</name>
</gene>
<organism evidence="2 3">
    <name type="scientific">Mobilicoccus pelagius NBRC 104925</name>
    <dbReference type="NCBI Taxonomy" id="1089455"/>
    <lineage>
        <taxon>Bacteria</taxon>
        <taxon>Bacillati</taxon>
        <taxon>Actinomycetota</taxon>
        <taxon>Actinomycetes</taxon>
        <taxon>Micrococcales</taxon>
        <taxon>Dermatophilaceae</taxon>
        <taxon>Mobilicoccus</taxon>
    </lineage>
</organism>
<keyword evidence="3" id="KW-1185">Reference proteome</keyword>
<evidence type="ECO:0000256" key="1">
    <source>
        <dbReference type="SAM" id="MobiDB-lite"/>
    </source>
</evidence>
<dbReference type="AlphaFoldDB" id="H5UTR2"/>
<accession>H5UTR2</accession>